<proteinExistence type="predicted"/>
<sequence length="178" mass="19396">MGASYLSHSLLSLHDAKGNEKSACASGLRSNQLSFSSKGSHFGVGSIRSNAYSFSHRDSHIGLSQYDLHPNQHHYRDSFHNEYGIHSNNQSFCSRKGSQAGVSGLVSNPTSFSIKASQVDLYHQLPHDGEMEKLYDSDPCSGTGKARFMLREGDCDLSCCTEEPEAGTSGHQENLPLV</sequence>
<reference evidence="1 2" key="1">
    <citation type="submission" date="2023-11" db="EMBL/GenBank/DDBJ databases">
        <title>Halocaridina rubra genome assembly.</title>
        <authorList>
            <person name="Smith C."/>
        </authorList>
    </citation>
    <scope>NUCLEOTIDE SEQUENCE [LARGE SCALE GENOMIC DNA]</scope>
    <source>
        <strain evidence="1">EP-1</strain>
        <tissue evidence="1">Whole</tissue>
    </source>
</reference>
<keyword evidence="2" id="KW-1185">Reference proteome</keyword>
<dbReference type="Proteomes" id="UP001381693">
    <property type="component" value="Unassembled WGS sequence"/>
</dbReference>
<gene>
    <name evidence="1" type="ORF">SK128_006421</name>
</gene>
<name>A0AAN8WLM1_HALRR</name>
<protein>
    <submittedName>
        <fullName evidence="1">Uncharacterized protein</fullName>
    </submittedName>
</protein>
<dbReference type="EMBL" id="JAXCGZ010017330">
    <property type="protein sequence ID" value="KAK7068281.1"/>
    <property type="molecule type" value="Genomic_DNA"/>
</dbReference>
<comment type="caution">
    <text evidence="1">The sequence shown here is derived from an EMBL/GenBank/DDBJ whole genome shotgun (WGS) entry which is preliminary data.</text>
</comment>
<organism evidence="1 2">
    <name type="scientific">Halocaridina rubra</name>
    <name type="common">Hawaiian red shrimp</name>
    <dbReference type="NCBI Taxonomy" id="373956"/>
    <lineage>
        <taxon>Eukaryota</taxon>
        <taxon>Metazoa</taxon>
        <taxon>Ecdysozoa</taxon>
        <taxon>Arthropoda</taxon>
        <taxon>Crustacea</taxon>
        <taxon>Multicrustacea</taxon>
        <taxon>Malacostraca</taxon>
        <taxon>Eumalacostraca</taxon>
        <taxon>Eucarida</taxon>
        <taxon>Decapoda</taxon>
        <taxon>Pleocyemata</taxon>
        <taxon>Caridea</taxon>
        <taxon>Atyoidea</taxon>
        <taxon>Atyidae</taxon>
        <taxon>Halocaridina</taxon>
    </lineage>
</organism>
<dbReference type="AlphaFoldDB" id="A0AAN8WLM1"/>
<accession>A0AAN8WLM1</accession>
<evidence type="ECO:0000313" key="2">
    <source>
        <dbReference type="Proteomes" id="UP001381693"/>
    </source>
</evidence>
<evidence type="ECO:0000313" key="1">
    <source>
        <dbReference type="EMBL" id="KAK7068281.1"/>
    </source>
</evidence>